<gene>
    <name evidence="3" type="ORF">CP982_35635</name>
    <name evidence="2" type="ORF">FHS40_004453</name>
</gene>
<dbReference type="EMBL" id="JACHJD010000007">
    <property type="protein sequence ID" value="MBB5105358.1"/>
    <property type="molecule type" value="Genomic_DNA"/>
</dbReference>
<evidence type="ECO:0000256" key="1">
    <source>
        <dbReference type="SAM" id="SignalP"/>
    </source>
</evidence>
<dbReference type="OrthoDB" id="4332523at2"/>
<evidence type="ECO:0000313" key="3">
    <source>
        <dbReference type="EMBL" id="QEV63379.1"/>
    </source>
</evidence>
<evidence type="ECO:0008006" key="6">
    <source>
        <dbReference type="Google" id="ProtNLM"/>
    </source>
</evidence>
<proteinExistence type="predicted"/>
<evidence type="ECO:0000313" key="2">
    <source>
        <dbReference type="EMBL" id="MBB5105358.1"/>
    </source>
</evidence>
<reference evidence="3 4" key="1">
    <citation type="submission" date="2017-09" db="EMBL/GenBank/DDBJ databases">
        <authorList>
            <person name="Lee N."/>
            <person name="Cho B.-K."/>
        </authorList>
    </citation>
    <scope>NUCLEOTIDE SEQUENCE [LARGE SCALE GENOMIC DNA]</scope>
    <source>
        <strain evidence="3 4">ATCC 27465</strain>
    </source>
</reference>
<feature type="chain" id="PRO_5044623395" description="Lipoprotein" evidence="1">
    <location>
        <begin position="27"/>
        <end position="173"/>
    </location>
</feature>
<keyword evidence="1" id="KW-0732">Signal</keyword>
<dbReference type="RefSeq" id="WP_150514231.1">
    <property type="nucleotide sequence ID" value="NZ_BMSQ01000006.1"/>
</dbReference>
<name>A0A5P2XJ83_STRST</name>
<evidence type="ECO:0000313" key="4">
    <source>
        <dbReference type="Proteomes" id="UP000326505"/>
    </source>
</evidence>
<dbReference type="Proteomes" id="UP000549009">
    <property type="component" value="Unassembled WGS sequence"/>
</dbReference>
<feature type="signal peptide" evidence="1">
    <location>
        <begin position="1"/>
        <end position="26"/>
    </location>
</feature>
<dbReference type="KEGG" id="sspb:CP982_35635"/>
<dbReference type="AlphaFoldDB" id="A0A5P2XJ83"/>
<sequence length="173" mass="17453">MRAIRVASAALLTTAALALTAPTAGAAVAGDENITSFGFRVTPSTIAAGGQVTLSVDGCENNTKVTSGVFDDVTIPKGQSSATAHVFWDAKPGAMYEVTFTCGQESGRTDLTIATGSGRSSPGTHHSRGVHAGVGGSAGGFDGHQIAVGGALIAGVLGTAYYWTRRRTDADHT</sequence>
<evidence type="ECO:0000313" key="5">
    <source>
        <dbReference type="Proteomes" id="UP000549009"/>
    </source>
</evidence>
<protein>
    <recommendedName>
        <fullName evidence="6">Lipoprotein</fullName>
    </recommendedName>
</protein>
<organism evidence="3 4">
    <name type="scientific">Streptomyces spectabilis</name>
    <dbReference type="NCBI Taxonomy" id="68270"/>
    <lineage>
        <taxon>Bacteria</taxon>
        <taxon>Bacillati</taxon>
        <taxon>Actinomycetota</taxon>
        <taxon>Actinomycetes</taxon>
        <taxon>Kitasatosporales</taxon>
        <taxon>Streptomycetaceae</taxon>
        <taxon>Streptomyces</taxon>
    </lineage>
</organism>
<keyword evidence="5" id="KW-1185">Reference proteome</keyword>
<accession>A0A5P2XJ83</accession>
<dbReference type="EMBL" id="CP023690">
    <property type="protein sequence ID" value="QEV63379.1"/>
    <property type="molecule type" value="Genomic_DNA"/>
</dbReference>
<dbReference type="Proteomes" id="UP000326505">
    <property type="component" value="Chromosome"/>
</dbReference>
<reference evidence="2 5" key="2">
    <citation type="submission" date="2020-08" db="EMBL/GenBank/DDBJ databases">
        <title>Genomic Encyclopedia of Type Strains, Phase III (KMG-III): the genomes of soil and plant-associated and newly described type strains.</title>
        <authorList>
            <person name="Whitman W."/>
        </authorList>
    </citation>
    <scope>NUCLEOTIDE SEQUENCE [LARGE SCALE GENOMIC DNA]</scope>
    <source>
        <strain evidence="2 5">CECT 3146</strain>
    </source>
</reference>